<comment type="subcellular location">
    <subcellularLocation>
        <location evidence="1">Mitochondrion</location>
    </subcellularLocation>
</comment>
<evidence type="ECO:0000313" key="8">
    <source>
        <dbReference type="EMBL" id="RAL17480.1"/>
    </source>
</evidence>
<name>A0A395IB67_ASPHC</name>
<evidence type="ECO:0000256" key="5">
    <source>
        <dbReference type="ARBA" id="ARBA00023128"/>
    </source>
</evidence>
<accession>A0A395IB67</accession>
<organism evidence="8 9">
    <name type="scientific">Aspergillus homomorphus (strain CBS 101889)</name>
    <dbReference type="NCBI Taxonomy" id="1450537"/>
    <lineage>
        <taxon>Eukaryota</taxon>
        <taxon>Fungi</taxon>
        <taxon>Dikarya</taxon>
        <taxon>Ascomycota</taxon>
        <taxon>Pezizomycotina</taxon>
        <taxon>Eurotiomycetes</taxon>
        <taxon>Eurotiomycetidae</taxon>
        <taxon>Eurotiales</taxon>
        <taxon>Aspergillaceae</taxon>
        <taxon>Aspergillus</taxon>
        <taxon>Aspergillus subgen. Circumdati</taxon>
    </lineage>
</organism>
<evidence type="ECO:0000256" key="4">
    <source>
        <dbReference type="ARBA" id="ARBA00022946"/>
    </source>
</evidence>
<keyword evidence="4" id="KW-0809">Transit peptide</keyword>
<evidence type="ECO:0000256" key="2">
    <source>
        <dbReference type="ARBA" id="ARBA00005543"/>
    </source>
</evidence>
<evidence type="ECO:0000256" key="6">
    <source>
        <dbReference type="ARBA" id="ARBA00031849"/>
    </source>
</evidence>
<dbReference type="SUPFAM" id="SSF56112">
    <property type="entry name" value="Protein kinase-like (PK-like)"/>
    <property type="match status" value="1"/>
</dbReference>
<evidence type="ECO:0000256" key="3">
    <source>
        <dbReference type="ARBA" id="ARBA00016197"/>
    </source>
</evidence>
<dbReference type="InterPro" id="IPR051035">
    <property type="entry name" value="Mito_inheritance_9"/>
</dbReference>
<gene>
    <name evidence="8" type="ORF">BO97DRAFT_447899</name>
</gene>
<proteinExistence type="inferred from homology"/>
<dbReference type="PANTHER" id="PTHR36091:SF1">
    <property type="entry name" value="ALTERED INHERITANCE OF MITOCHONDRIA PROTEIN 9, MITOCHONDRIAL"/>
    <property type="match status" value="1"/>
</dbReference>
<reference evidence="8 9" key="1">
    <citation type="submission" date="2018-02" db="EMBL/GenBank/DDBJ databases">
        <title>The genomes of Aspergillus section Nigri reveals drivers in fungal speciation.</title>
        <authorList>
            <consortium name="DOE Joint Genome Institute"/>
            <person name="Vesth T.C."/>
            <person name="Nybo J."/>
            <person name="Theobald S."/>
            <person name="Brandl J."/>
            <person name="Frisvad J.C."/>
            <person name="Nielsen K.F."/>
            <person name="Lyhne E.K."/>
            <person name="Kogle M.E."/>
            <person name="Kuo A."/>
            <person name="Riley R."/>
            <person name="Clum A."/>
            <person name="Nolan M."/>
            <person name="Lipzen A."/>
            <person name="Salamov A."/>
            <person name="Henrissat B."/>
            <person name="Wiebenga A."/>
            <person name="De vries R.P."/>
            <person name="Grigoriev I.V."/>
            <person name="Mortensen U.H."/>
            <person name="Andersen M.R."/>
            <person name="Baker S.E."/>
        </authorList>
    </citation>
    <scope>NUCLEOTIDE SEQUENCE [LARGE SCALE GENOMIC DNA]</scope>
    <source>
        <strain evidence="8 9">CBS 101889</strain>
    </source>
</reference>
<evidence type="ECO:0000256" key="1">
    <source>
        <dbReference type="ARBA" id="ARBA00004173"/>
    </source>
</evidence>
<keyword evidence="9" id="KW-1185">Reference proteome</keyword>
<dbReference type="GeneID" id="37203103"/>
<dbReference type="Pfam" id="PF01636">
    <property type="entry name" value="APH"/>
    <property type="match status" value="1"/>
</dbReference>
<comment type="similarity">
    <text evidence="2">Belongs to the AIM9 family.</text>
</comment>
<dbReference type="InterPro" id="IPR002575">
    <property type="entry name" value="Aminoglycoside_PTrfase"/>
</dbReference>
<evidence type="ECO:0000259" key="7">
    <source>
        <dbReference type="Pfam" id="PF01636"/>
    </source>
</evidence>
<protein>
    <recommendedName>
        <fullName evidence="3">Altered inheritance of mitochondria protein 9, mitochondrial</fullName>
    </recommendedName>
    <alternativeName>
        <fullName evidence="6">Found in mitochondrial proteome protein 29</fullName>
    </alternativeName>
</protein>
<dbReference type="VEuPathDB" id="FungiDB:BO97DRAFT_447899"/>
<dbReference type="AlphaFoldDB" id="A0A395IB67"/>
<dbReference type="PANTHER" id="PTHR36091">
    <property type="entry name" value="ALTERED INHERITANCE OF MITOCHONDRIA PROTEIN 9, MITOCHONDRIAL"/>
    <property type="match status" value="1"/>
</dbReference>
<feature type="domain" description="Aminoglycoside phosphotransferase" evidence="7">
    <location>
        <begin position="214"/>
        <end position="307"/>
    </location>
</feature>
<dbReference type="GO" id="GO:0005739">
    <property type="term" value="C:mitochondrion"/>
    <property type="evidence" value="ECO:0007669"/>
    <property type="project" value="UniProtKB-SubCell"/>
</dbReference>
<dbReference type="InterPro" id="IPR011009">
    <property type="entry name" value="Kinase-like_dom_sf"/>
</dbReference>
<sequence>MTGVVQGFFVNLNRTFQTVQNNKPMVETIEPLDNRDDLFRYTSGRWLTNETHHLEQPFVKFDVNSLCALATGISTKAFLLTMNDGNEVIAKIPCPNSGTPLLTTASEVATLQFFPEVYVWCSDPTNPVGAEYILMEKILGERYKLIDRILQMEKELESCRFPAYGSLFLRDSLLSGYRHYSLFSDLDPTGMFCIGPSCNRAYSTSAEIPSSDIGPWTSTLEFALCAARRELALLKRYSDDQSVDEYSELLQKALLILPALTHNPHVVKAAGSIIWHTDLHLGNIYVSAEHRALIEGVIDWQSAQASPLFIQAHFPEFLRPPKDYSPGTEIPALPDNYEELDATQKEAARKAQTLAVQSKYYEMSCLVYNKPVYNAMRLDRRLWEPFTCCQLPSSGSMVPLRNSLIRLSQDWVLLGLPGSCPVAFNEEELRRHTEQVRLYHDSRYSRDIVKDQLGTDDSGWVPLEQWESTNKLNKYLFDMYVEAMSEETPAEGAAQRWPFPPG</sequence>
<keyword evidence="5" id="KW-0496">Mitochondrion</keyword>
<dbReference type="RefSeq" id="XP_025556634.1">
    <property type="nucleotide sequence ID" value="XM_025698814.1"/>
</dbReference>
<dbReference type="Proteomes" id="UP000248961">
    <property type="component" value="Unassembled WGS sequence"/>
</dbReference>
<dbReference type="OrthoDB" id="2831558at2759"/>
<evidence type="ECO:0000313" key="9">
    <source>
        <dbReference type="Proteomes" id="UP000248961"/>
    </source>
</evidence>
<dbReference type="EMBL" id="KZ824267">
    <property type="protein sequence ID" value="RAL17480.1"/>
    <property type="molecule type" value="Genomic_DNA"/>
</dbReference>